<name>A0A0Q3FW50_BRADI</name>
<gene>
    <name evidence="2" type="ORF">BRADI_2g09220v3</name>
</gene>
<dbReference type="Pfam" id="PF20241">
    <property type="entry name" value="DUF6598"/>
    <property type="match status" value="1"/>
</dbReference>
<dbReference type="InterPro" id="IPR046533">
    <property type="entry name" value="DUF6598"/>
</dbReference>
<dbReference type="PANTHER" id="PTHR33065">
    <property type="entry name" value="OS07G0486400 PROTEIN"/>
    <property type="match status" value="1"/>
</dbReference>
<evidence type="ECO:0000313" key="4">
    <source>
        <dbReference type="Proteomes" id="UP000008810"/>
    </source>
</evidence>
<reference evidence="2 3" key="1">
    <citation type="journal article" date="2010" name="Nature">
        <title>Genome sequencing and analysis of the model grass Brachypodium distachyon.</title>
        <authorList>
            <consortium name="International Brachypodium Initiative"/>
        </authorList>
    </citation>
    <scope>NUCLEOTIDE SEQUENCE [LARGE SCALE GENOMIC DNA]</scope>
    <source>
        <strain evidence="2 3">Bd21</strain>
    </source>
</reference>
<proteinExistence type="predicted"/>
<evidence type="ECO:0000313" key="2">
    <source>
        <dbReference type="EMBL" id="KQK03672.1"/>
    </source>
</evidence>
<dbReference type="OrthoDB" id="631772at2759"/>
<sequence>MRYTKIGYLHVLDLEDSGNILSVKIVSSDRGFPINVYGTIIVRDSIDRKCIYLFNRSKEDYRTINSEEESLILTGPGRGLVLLDFLYVEINLKVKVDEKTPGQQTSKGFVSIDGRMQPRDEKVNVGSEMEATFEIEILKGHFCGEIKAGIEGVEEKIVIHNSTEDGVVTRGDRTVIKLRRRVMTICLDRMFTFEFVSEGCRLCGGAPKATSEWKVDFTPHRRGDDEAKVTCGAGNFLLKVVWSMMDILDRSPVA</sequence>
<accession>A0A0Q3FW50</accession>
<evidence type="ECO:0000313" key="3">
    <source>
        <dbReference type="EnsemblPlants" id="KQK03672"/>
    </source>
</evidence>
<dbReference type="PANTHER" id="PTHR33065:SF108">
    <property type="entry name" value="DUF6598 DOMAIN-CONTAINING PROTEIN"/>
    <property type="match status" value="1"/>
</dbReference>
<dbReference type="STRING" id="15368.A0A0Q3FW50"/>
<reference evidence="2" key="2">
    <citation type="submission" date="2017-06" db="EMBL/GenBank/DDBJ databases">
        <title>WGS assembly of Brachypodium distachyon.</title>
        <authorList>
            <consortium name="The International Brachypodium Initiative"/>
            <person name="Lucas S."/>
            <person name="Harmon-Smith M."/>
            <person name="Lail K."/>
            <person name="Tice H."/>
            <person name="Grimwood J."/>
            <person name="Bruce D."/>
            <person name="Barry K."/>
            <person name="Shu S."/>
            <person name="Lindquist E."/>
            <person name="Wang M."/>
            <person name="Pitluck S."/>
            <person name="Vogel J.P."/>
            <person name="Garvin D.F."/>
            <person name="Mockler T.C."/>
            <person name="Schmutz J."/>
            <person name="Rokhsar D."/>
            <person name="Bevan M.W."/>
        </authorList>
    </citation>
    <scope>NUCLEOTIDE SEQUENCE</scope>
    <source>
        <strain evidence="2">Bd21</strain>
    </source>
</reference>
<dbReference type="Proteomes" id="UP000008810">
    <property type="component" value="Chromosome 2"/>
</dbReference>
<protein>
    <recommendedName>
        <fullName evidence="1">DUF6598 domain-containing protein</fullName>
    </recommendedName>
</protein>
<dbReference type="InParanoid" id="A0A0Q3FW50"/>
<dbReference type="EnsemblPlants" id="KQK03672">
    <property type="protein sequence ID" value="KQK03672"/>
    <property type="gene ID" value="BRADI_2g09220v3"/>
</dbReference>
<dbReference type="AlphaFoldDB" id="A0A0Q3FW50"/>
<dbReference type="Gramene" id="KQK03672">
    <property type="protein sequence ID" value="KQK03672"/>
    <property type="gene ID" value="BRADI_2g09220v3"/>
</dbReference>
<keyword evidence="4" id="KW-1185">Reference proteome</keyword>
<feature type="domain" description="DUF6598" evidence="1">
    <location>
        <begin position="19"/>
        <end position="240"/>
    </location>
</feature>
<dbReference type="EMBL" id="CM000881">
    <property type="protein sequence ID" value="KQK03672.1"/>
    <property type="molecule type" value="Genomic_DNA"/>
</dbReference>
<evidence type="ECO:0000259" key="1">
    <source>
        <dbReference type="Pfam" id="PF20241"/>
    </source>
</evidence>
<reference evidence="3" key="3">
    <citation type="submission" date="2018-08" db="UniProtKB">
        <authorList>
            <consortium name="EnsemblPlants"/>
        </authorList>
    </citation>
    <scope>IDENTIFICATION</scope>
    <source>
        <strain evidence="3">cv. Bd21</strain>
    </source>
</reference>
<organism evidence="2">
    <name type="scientific">Brachypodium distachyon</name>
    <name type="common">Purple false brome</name>
    <name type="synonym">Trachynia distachya</name>
    <dbReference type="NCBI Taxonomy" id="15368"/>
    <lineage>
        <taxon>Eukaryota</taxon>
        <taxon>Viridiplantae</taxon>
        <taxon>Streptophyta</taxon>
        <taxon>Embryophyta</taxon>
        <taxon>Tracheophyta</taxon>
        <taxon>Spermatophyta</taxon>
        <taxon>Magnoliopsida</taxon>
        <taxon>Liliopsida</taxon>
        <taxon>Poales</taxon>
        <taxon>Poaceae</taxon>
        <taxon>BOP clade</taxon>
        <taxon>Pooideae</taxon>
        <taxon>Stipodae</taxon>
        <taxon>Brachypodieae</taxon>
        <taxon>Brachypodium</taxon>
    </lineage>
</organism>